<proteinExistence type="predicted"/>
<dbReference type="RefSeq" id="WP_143056085.1">
    <property type="nucleotide sequence ID" value="NZ_FODN01000010.1"/>
</dbReference>
<dbReference type="Gene3D" id="1.20.120.450">
    <property type="entry name" value="dinb family like domain"/>
    <property type="match status" value="1"/>
</dbReference>
<sequence>EDKWTVKEVLMHIIDTERAFAFRAFVCARGDADTPLHGMDENLYAANINVSDRTIESLIDEFIAVRNNSKALFENLSDKQSMFLGNGITYKISARALGYISIGHVKHHINIISERYLQK</sequence>
<protein>
    <submittedName>
        <fullName evidence="2">DinB superfamily protein</fullName>
    </submittedName>
</protein>
<reference evidence="3" key="1">
    <citation type="submission" date="2016-10" db="EMBL/GenBank/DDBJ databases">
        <authorList>
            <person name="Varghese N."/>
            <person name="Submissions S."/>
        </authorList>
    </citation>
    <scope>NUCLEOTIDE SEQUENCE [LARGE SCALE GENOMIC DNA]</scope>
    <source>
        <strain evidence="3">CGMCC 1.8704</strain>
    </source>
</reference>
<keyword evidence="3" id="KW-1185">Reference proteome</keyword>
<dbReference type="STRING" id="604089.SAMN04487942_0043"/>
<feature type="domain" description="DinB-like" evidence="1">
    <location>
        <begin position="2"/>
        <end position="112"/>
    </location>
</feature>
<dbReference type="AlphaFoldDB" id="A0A1H8RG36"/>
<dbReference type="Pfam" id="PF12867">
    <property type="entry name" value="DinB_2"/>
    <property type="match status" value="1"/>
</dbReference>
<evidence type="ECO:0000313" key="3">
    <source>
        <dbReference type="Proteomes" id="UP000198657"/>
    </source>
</evidence>
<dbReference type="InterPro" id="IPR024775">
    <property type="entry name" value="DinB-like"/>
</dbReference>
<dbReference type="OrthoDB" id="9793216at2"/>
<accession>A0A1H8RG36</accession>
<dbReference type="SUPFAM" id="SSF109854">
    <property type="entry name" value="DinB/YfiT-like putative metalloenzymes"/>
    <property type="match status" value="1"/>
</dbReference>
<dbReference type="Proteomes" id="UP000198657">
    <property type="component" value="Unassembled WGS sequence"/>
</dbReference>
<feature type="non-terminal residue" evidence="2">
    <location>
        <position position="1"/>
    </location>
</feature>
<organism evidence="2 3">
    <name type="scientific">Flavobacterium sinopsychrotolerans</name>
    <dbReference type="NCBI Taxonomy" id="604089"/>
    <lineage>
        <taxon>Bacteria</taxon>
        <taxon>Pseudomonadati</taxon>
        <taxon>Bacteroidota</taxon>
        <taxon>Flavobacteriia</taxon>
        <taxon>Flavobacteriales</taxon>
        <taxon>Flavobacteriaceae</taxon>
        <taxon>Flavobacterium</taxon>
    </lineage>
</organism>
<evidence type="ECO:0000313" key="2">
    <source>
        <dbReference type="EMBL" id="SEO65118.1"/>
    </source>
</evidence>
<dbReference type="InterPro" id="IPR034660">
    <property type="entry name" value="DinB/YfiT-like"/>
</dbReference>
<gene>
    <name evidence="2" type="ORF">SAMN04487942_0043</name>
</gene>
<name>A0A1H8RG36_9FLAO</name>
<evidence type="ECO:0000259" key="1">
    <source>
        <dbReference type="Pfam" id="PF12867"/>
    </source>
</evidence>
<dbReference type="EMBL" id="FODN01000010">
    <property type="protein sequence ID" value="SEO65118.1"/>
    <property type="molecule type" value="Genomic_DNA"/>
</dbReference>